<feature type="region of interest" description="Disordered" evidence="1">
    <location>
        <begin position="1"/>
        <end position="23"/>
    </location>
</feature>
<proteinExistence type="predicted"/>
<gene>
    <name evidence="2" type="ORF">DICVIV_14368</name>
</gene>
<evidence type="ECO:0000256" key="1">
    <source>
        <dbReference type="SAM" id="MobiDB-lite"/>
    </source>
</evidence>
<keyword evidence="3" id="KW-1185">Reference proteome</keyword>
<dbReference type="AlphaFoldDB" id="A0A0D8X7Y4"/>
<organism evidence="2 3">
    <name type="scientific">Dictyocaulus viviparus</name>
    <name type="common">Bovine lungworm</name>
    <dbReference type="NCBI Taxonomy" id="29172"/>
    <lineage>
        <taxon>Eukaryota</taxon>
        <taxon>Metazoa</taxon>
        <taxon>Ecdysozoa</taxon>
        <taxon>Nematoda</taxon>
        <taxon>Chromadorea</taxon>
        <taxon>Rhabditida</taxon>
        <taxon>Rhabditina</taxon>
        <taxon>Rhabditomorpha</taxon>
        <taxon>Strongyloidea</taxon>
        <taxon>Metastrongylidae</taxon>
        <taxon>Dictyocaulus</taxon>
    </lineage>
</organism>
<evidence type="ECO:0000313" key="3">
    <source>
        <dbReference type="Proteomes" id="UP000053766"/>
    </source>
</evidence>
<feature type="region of interest" description="Disordered" evidence="1">
    <location>
        <begin position="40"/>
        <end position="74"/>
    </location>
</feature>
<feature type="compositionally biased region" description="Basic and acidic residues" evidence="1">
    <location>
        <begin position="10"/>
        <end position="20"/>
    </location>
</feature>
<name>A0A0D8X7Y4_DICVI</name>
<reference evidence="2 3" key="1">
    <citation type="submission" date="2013-11" db="EMBL/GenBank/DDBJ databases">
        <title>Draft genome of the bovine lungworm Dictyocaulus viviparus.</title>
        <authorList>
            <person name="Mitreva M."/>
        </authorList>
    </citation>
    <scope>NUCLEOTIDE SEQUENCE [LARGE SCALE GENOMIC DNA]</scope>
    <source>
        <strain evidence="2 3">HannoverDv2000</strain>
    </source>
</reference>
<protein>
    <submittedName>
        <fullName evidence="2">Uncharacterized protein</fullName>
    </submittedName>
</protein>
<feature type="compositionally biased region" description="Basic residues" evidence="1">
    <location>
        <begin position="64"/>
        <end position="74"/>
    </location>
</feature>
<sequence>MSSSRLSMNDSRDKQQKGRYFDTSLMLDTGKNKVLLEYSSVDSNRNSQREIPASSARSSEITVRRKKKKMKRRMRNVSHYITENLYDANVHMKVS</sequence>
<evidence type="ECO:0000313" key="2">
    <source>
        <dbReference type="EMBL" id="KJH39744.1"/>
    </source>
</evidence>
<dbReference type="Proteomes" id="UP000053766">
    <property type="component" value="Unassembled WGS sequence"/>
</dbReference>
<dbReference type="EMBL" id="KN721004">
    <property type="protein sequence ID" value="KJH39744.1"/>
    <property type="molecule type" value="Genomic_DNA"/>
</dbReference>
<reference evidence="3" key="2">
    <citation type="journal article" date="2016" name="Sci. Rep.">
        <title>Dictyocaulus viviparus genome, variome and transcriptome elucidate lungworm biology and support future intervention.</title>
        <authorList>
            <person name="McNulty S.N."/>
            <person name="Strube C."/>
            <person name="Rosa B.A."/>
            <person name="Martin J.C."/>
            <person name="Tyagi R."/>
            <person name="Choi Y.J."/>
            <person name="Wang Q."/>
            <person name="Hallsworth Pepin K."/>
            <person name="Zhang X."/>
            <person name="Ozersky P."/>
            <person name="Wilson R.K."/>
            <person name="Sternberg P.W."/>
            <person name="Gasser R.B."/>
            <person name="Mitreva M."/>
        </authorList>
    </citation>
    <scope>NUCLEOTIDE SEQUENCE [LARGE SCALE GENOMIC DNA]</scope>
    <source>
        <strain evidence="3">HannoverDv2000</strain>
    </source>
</reference>
<accession>A0A0D8X7Y4</accession>